<dbReference type="KEGG" id="snan:I6N98_11960"/>
<evidence type="ECO:0000256" key="2">
    <source>
        <dbReference type="ARBA" id="ARBA00023125"/>
    </source>
</evidence>
<dbReference type="InterPro" id="IPR000792">
    <property type="entry name" value="Tscrpt_reg_LuxR_C"/>
</dbReference>
<evidence type="ECO:0000256" key="1">
    <source>
        <dbReference type="ARBA" id="ARBA00022553"/>
    </source>
</evidence>
<protein>
    <submittedName>
        <fullName evidence="6">Response regulator transcription factor</fullName>
    </submittedName>
</protein>
<gene>
    <name evidence="6" type="ORF">I6N98_11960</name>
</gene>
<dbReference type="SMART" id="SM00448">
    <property type="entry name" value="REC"/>
    <property type="match status" value="1"/>
</dbReference>
<dbReference type="InterPro" id="IPR011006">
    <property type="entry name" value="CheY-like_superfamily"/>
</dbReference>
<dbReference type="PANTHER" id="PTHR45566">
    <property type="entry name" value="HTH-TYPE TRANSCRIPTIONAL REGULATOR YHJB-RELATED"/>
    <property type="match status" value="1"/>
</dbReference>
<dbReference type="PROSITE" id="PS50110">
    <property type="entry name" value="RESPONSE_REGULATORY"/>
    <property type="match status" value="1"/>
</dbReference>
<dbReference type="PANTHER" id="PTHR45566:SF1">
    <property type="entry name" value="HTH-TYPE TRANSCRIPTIONAL REGULATOR YHJB-RELATED"/>
    <property type="match status" value="1"/>
</dbReference>
<dbReference type="PRINTS" id="PR00038">
    <property type="entry name" value="HTHLUXR"/>
</dbReference>
<evidence type="ECO:0000256" key="3">
    <source>
        <dbReference type="PROSITE-ProRule" id="PRU00169"/>
    </source>
</evidence>
<keyword evidence="1 3" id="KW-0597">Phosphoprotein</keyword>
<evidence type="ECO:0000259" key="4">
    <source>
        <dbReference type="PROSITE" id="PS50043"/>
    </source>
</evidence>
<keyword evidence="2" id="KW-0238">DNA-binding</keyword>
<organism evidence="6 7">
    <name type="scientific">Spongiibacter nanhainus</name>
    <dbReference type="NCBI Taxonomy" id="2794344"/>
    <lineage>
        <taxon>Bacteria</taxon>
        <taxon>Pseudomonadati</taxon>
        <taxon>Pseudomonadota</taxon>
        <taxon>Gammaproteobacteria</taxon>
        <taxon>Cellvibrionales</taxon>
        <taxon>Spongiibacteraceae</taxon>
        <taxon>Spongiibacter</taxon>
    </lineage>
</organism>
<dbReference type="InterPro" id="IPR016032">
    <property type="entry name" value="Sig_transdc_resp-reg_C-effctor"/>
</dbReference>
<dbReference type="PROSITE" id="PS50043">
    <property type="entry name" value="HTH_LUXR_2"/>
    <property type="match status" value="1"/>
</dbReference>
<dbReference type="InterPro" id="IPR051015">
    <property type="entry name" value="EvgA-like"/>
</dbReference>
<accession>A0A7T4QYH7</accession>
<dbReference type="Proteomes" id="UP000596063">
    <property type="component" value="Chromosome"/>
</dbReference>
<dbReference type="SMART" id="SM00421">
    <property type="entry name" value="HTH_LUXR"/>
    <property type="match status" value="1"/>
</dbReference>
<evidence type="ECO:0000313" key="6">
    <source>
        <dbReference type="EMBL" id="QQD17081.1"/>
    </source>
</evidence>
<dbReference type="SUPFAM" id="SSF52172">
    <property type="entry name" value="CheY-like"/>
    <property type="match status" value="1"/>
</dbReference>
<reference evidence="6 7" key="1">
    <citation type="submission" date="2020-12" db="EMBL/GenBank/DDBJ databases">
        <authorList>
            <person name="Shan Y."/>
        </authorList>
    </citation>
    <scope>NUCLEOTIDE SEQUENCE [LARGE SCALE GENOMIC DNA]</scope>
    <source>
        <strain evidence="7">csc3.9</strain>
    </source>
</reference>
<evidence type="ECO:0000259" key="5">
    <source>
        <dbReference type="PROSITE" id="PS50110"/>
    </source>
</evidence>
<dbReference type="Pfam" id="PF00072">
    <property type="entry name" value="Response_reg"/>
    <property type="match status" value="1"/>
</dbReference>
<sequence>MSYPCFVIADDHPLFRAALRQALTHQWPDADIAEVGNIDTLLSQITSQPDIDLLLLDLQMPGAQGFSALIHLQSQHPEIPVLIVSASETPEIMCRAIDHGASGFLPKSSSSEQISNAVQQVLYGKRWLPENVRYQAQPKGEEHNVANVIASLTPQQFRVASYLVQGLLNKQIAWELQVTEATIKAHITEIFRKLGVHSRTQAVLMLSQLDVQTSQAS</sequence>
<dbReference type="Gene3D" id="3.40.50.2300">
    <property type="match status" value="1"/>
</dbReference>
<evidence type="ECO:0000313" key="7">
    <source>
        <dbReference type="Proteomes" id="UP000596063"/>
    </source>
</evidence>
<feature type="domain" description="Response regulatory" evidence="5">
    <location>
        <begin position="5"/>
        <end position="122"/>
    </location>
</feature>
<dbReference type="GO" id="GO:0003677">
    <property type="term" value="F:DNA binding"/>
    <property type="evidence" value="ECO:0007669"/>
    <property type="project" value="UniProtKB-KW"/>
</dbReference>
<dbReference type="Pfam" id="PF00196">
    <property type="entry name" value="GerE"/>
    <property type="match status" value="1"/>
</dbReference>
<dbReference type="GO" id="GO:0006355">
    <property type="term" value="P:regulation of DNA-templated transcription"/>
    <property type="evidence" value="ECO:0007669"/>
    <property type="project" value="InterPro"/>
</dbReference>
<feature type="modified residue" description="4-aspartylphosphate" evidence="3">
    <location>
        <position position="57"/>
    </location>
</feature>
<dbReference type="CDD" id="cd17535">
    <property type="entry name" value="REC_NarL-like"/>
    <property type="match status" value="1"/>
</dbReference>
<dbReference type="CDD" id="cd06170">
    <property type="entry name" value="LuxR_C_like"/>
    <property type="match status" value="1"/>
</dbReference>
<dbReference type="RefSeq" id="WP_198568583.1">
    <property type="nucleotide sequence ID" value="NZ_CP066167.1"/>
</dbReference>
<dbReference type="EMBL" id="CP066167">
    <property type="protein sequence ID" value="QQD17081.1"/>
    <property type="molecule type" value="Genomic_DNA"/>
</dbReference>
<feature type="domain" description="HTH luxR-type" evidence="4">
    <location>
        <begin position="145"/>
        <end position="210"/>
    </location>
</feature>
<name>A0A7T4QYH7_9GAMM</name>
<dbReference type="InterPro" id="IPR001789">
    <property type="entry name" value="Sig_transdc_resp-reg_receiver"/>
</dbReference>
<dbReference type="SUPFAM" id="SSF46894">
    <property type="entry name" value="C-terminal effector domain of the bipartite response regulators"/>
    <property type="match status" value="1"/>
</dbReference>
<dbReference type="GO" id="GO:0000160">
    <property type="term" value="P:phosphorelay signal transduction system"/>
    <property type="evidence" value="ECO:0007669"/>
    <property type="project" value="InterPro"/>
</dbReference>
<dbReference type="InterPro" id="IPR058245">
    <property type="entry name" value="NreC/VraR/RcsB-like_REC"/>
</dbReference>
<dbReference type="AlphaFoldDB" id="A0A7T4QYH7"/>
<keyword evidence="7" id="KW-1185">Reference proteome</keyword>
<proteinExistence type="predicted"/>